<evidence type="ECO:0000256" key="4">
    <source>
        <dbReference type="ARBA" id="ARBA00023136"/>
    </source>
</evidence>
<evidence type="ECO:0000256" key="1">
    <source>
        <dbReference type="ARBA" id="ARBA00004167"/>
    </source>
</evidence>
<dbReference type="Pfam" id="PF04357">
    <property type="entry name" value="TamB"/>
    <property type="match status" value="1"/>
</dbReference>
<evidence type="ECO:0000256" key="6">
    <source>
        <dbReference type="SAM" id="Phobius"/>
    </source>
</evidence>
<name>A0ABY7TBK2_9SPHI</name>
<keyword evidence="3 6" id="KW-1133">Transmembrane helix</keyword>
<feature type="domain" description="Translocation and assembly module TamB C-terminal" evidence="7">
    <location>
        <begin position="1203"/>
        <end position="1654"/>
    </location>
</feature>
<feature type="transmembrane region" description="Helical" evidence="6">
    <location>
        <begin position="12"/>
        <end position="32"/>
    </location>
</feature>
<evidence type="ECO:0000259" key="7">
    <source>
        <dbReference type="Pfam" id="PF04357"/>
    </source>
</evidence>
<proteinExistence type="predicted"/>
<evidence type="ECO:0000313" key="8">
    <source>
        <dbReference type="EMBL" id="WCT13895.1"/>
    </source>
</evidence>
<organism evidence="8 9">
    <name type="scientific">Mucilaginibacter jinjuensis</name>
    <dbReference type="NCBI Taxonomy" id="1176721"/>
    <lineage>
        <taxon>Bacteria</taxon>
        <taxon>Pseudomonadati</taxon>
        <taxon>Bacteroidota</taxon>
        <taxon>Sphingobacteriia</taxon>
        <taxon>Sphingobacteriales</taxon>
        <taxon>Sphingobacteriaceae</taxon>
        <taxon>Mucilaginibacter</taxon>
    </lineage>
</organism>
<sequence>MERFGRIAIKTILWIIASVIFLVLLVFVLIQVPAVQNFAKDKAVNYLQGKIHTKVAIGHITLGLPKLLVLQDVYFEDQHKDTLIAGKTLKVDISMLKLLDHKLEVNEINLDGITANISKNKDSVFNFDYIIKAFAGEQKKEVKPTDTTSTMKFSLDKIILDKINIKYKDLTTGNDIKLLLGHFDTRIKTFDMDKMKFSIPKINLSDVNARIIQTPAGSSIAQTAAVDTAIKPLNMQLDLGTIDVNRVKVYYMTKEMKTSVDLGKFLVEFNKLDLIKQKIDIKSVELSNTDAALRLSKPESVQKAVVKAAKKVDTLMRPPTSTKPWSALVGKITFTNDNIKFDNDAQKPVAKGLDYAHMDIRNLNTDIENINYSADSTSGRINEFTFSDKSGLALQKFHTSFFYGPKNSYLKDLLIQTPNSVLQKDVQVGYPSIDAITKDLGKLSINANLDGTHIGLKDILLVMPTMKSMEPFKSSPNAVFRIDGKIAGTANNLHINNMEVRGLSDTHIKASAIVKGMIVNGKTDPAKAAFDVTIADITTSRRDIYKLVDKKMIPASVSIPERLNLKGNLKGSMKDLNTKLILRTSLGAIDATAHIKNADDMKRLAYNANVKVNNLNAGALTKQPQMVGNLTLSANVKGNGIDPKHLNLQFDANVASAQVKGYTYKNLVAKGSAVNGKYAATARMKDPNINFSLDAKADMNKKYPSVIANLMIDSINLQKLHFVKDEMRFHGKLVANFPTADPDYLNGKALITDMVLVNKGQRIKMDTISLVSTANADSSSLRLKIPMLTAHLGGKYKLTEIATALQDNIDKYYNTSMVKQKAKPKYSPQQFTFDIHAVKTPMVGQLVPDLKRLDPILINGHFNSTTGDLLVNGTIPKVIYGTNDVSNGKLNINTSNNALNYSLTFDDIKVGTSLDLLYPSVTGNAQNNKLNISVQMRDATKKERFRMAGVFSALDGGYQFSFLQNGLMLNYMQWAVNPDNSLQFGAKGILAHEFTISNNGQILSVNSNPQTLNAPINVKFTNFHIEDLAKIARQDSTLVGGTLNGDATVSDFQKSPKFTANLNLTEFSFRQDTVGNIAIKVNNQTENAYAANVAITGDGNEVNLDGVYYTAPQARFDMNLNIVTLNMKSIQGFTFGAIRGSKGNISGQLKITGTTTAPSIIGDVKFNQVGFNVSMLNSYFQMPNESISFTNDGIHFNDFTMVDSTGAKAVVTGAVYTTTYTDFKFGLDINAKNFRVMNSTHADNKLYYGKLFIDTRIKVRGDMAKPIVDGTLDVNDKTDMTIVLPTDDPSVEDRKGVVEFFDQDEPQIDSVLLAKQLDSLKKSEVTGMDINMVVNISKQANFNIVIDERNGDVVHIKGEAALQGGIDPSGKVNLTGTYTVASGSYTLAYASVVRKFNFKPGSTIVWTGDPTTANIDLTATYIAKVPPIDLVADQSDDVQNTMLKQKLPFNVNLNLKNQLMSPAISFDIVLPDSNYTVSPNIITIVNTRLDQVRSDPNEMNKQVLGVLVLGHFIGDNPLESKGGSTTAEGLVRNTVSSLLSDQLNRLAGNLIAGVDLNFDLQSGEDYSSGQATNRTDLNIGLSKRFLNDRLTVTVGNSFNLEGAQQGEQTSNIAGNLSANYKLSKDGRYTLRAYRRDEYIVLQGQVIETGVGFTLTMDYNRFSQLFKKSKQDKALQKKYNKDQKEEKKEQKAADDAKQQPADDKKAVTPTGSGQSQEQQDPELDEEELLY</sequence>
<protein>
    <submittedName>
        <fullName evidence="8">Translocation/assembly module TamB domain-containing protein</fullName>
    </submittedName>
</protein>
<keyword evidence="9" id="KW-1185">Reference proteome</keyword>
<dbReference type="InterPro" id="IPR008023">
    <property type="entry name" value="DUF748"/>
</dbReference>
<comment type="subcellular location">
    <subcellularLocation>
        <location evidence="1">Membrane</location>
        <topology evidence="1">Single-pass membrane protein</topology>
    </subcellularLocation>
</comment>
<keyword evidence="2 6" id="KW-0812">Transmembrane</keyword>
<feature type="compositionally biased region" description="Basic and acidic residues" evidence="5">
    <location>
        <begin position="1672"/>
        <end position="1705"/>
    </location>
</feature>
<gene>
    <name evidence="8" type="ORF">PQO05_08110</name>
</gene>
<dbReference type="RefSeq" id="WP_273632199.1">
    <property type="nucleotide sequence ID" value="NZ_CP117167.1"/>
</dbReference>
<keyword evidence="4 6" id="KW-0472">Membrane</keyword>
<dbReference type="EMBL" id="CP117167">
    <property type="protein sequence ID" value="WCT13895.1"/>
    <property type="molecule type" value="Genomic_DNA"/>
</dbReference>
<evidence type="ECO:0000313" key="9">
    <source>
        <dbReference type="Proteomes" id="UP001216139"/>
    </source>
</evidence>
<dbReference type="InterPro" id="IPR007452">
    <property type="entry name" value="TamB_C"/>
</dbReference>
<accession>A0ABY7TBK2</accession>
<evidence type="ECO:0000256" key="5">
    <source>
        <dbReference type="SAM" id="MobiDB-lite"/>
    </source>
</evidence>
<reference evidence="8 9" key="1">
    <citation type="submission" date="2023-02" db="EMBL/GenBank/DDBJ databases">
        <title>Genome sequence of Mucilaginibacter jinjuensis strain KACC 16571.</title>
        <authorList>
            <person name="Kim S."/>
            <person name="Heo J."/>
            <person name="Kwon S.-W."/>
        </authorList>
    </citation>
    <scope>NUCLEOTIDE SEQUENCE [LARGE SCALE GENOMIC DNA]</scope>
    <source>
        <strain evidence="8 9">KACC 16571</strain>
    </source>
</reference>
<feature type="region of interest" description="Disordered" evidence="5">
    <location>
        <begin position="1672"/>
        <end position="1729"/>
    </location>
</feature>
<dbReference type="PANTHER" id="PTHR30441">
    <property type="entry name" value="DUF748 DOMAIN-CONTAINING PROTEIN"/>
    <property type="match status" value="1"/>
</dbReference>
<dbReference type="InterPro" id="IPR052894">
    <property type="entry name" value="AsmA-related"/>
</dbReference>
<evidence type="ECO:0000256" key="2">
    <source>
        <dbReference type="ARBA" id="ARBA00022692"/>
    </source>
</evidence>
<feature type="compositionally biased region" description="Acidic residues" evidence="5">
    <location>
        <begin position="1718"/>
        <end position="1729"/>
    </location>
</feature>
<dbReference type="Pfam" id="PF05359">
    <property type="entry name" value="DUF748"/>
    <property type="match status" value="1"/>
</dbReference>
<dbReference type="PANTHER" id="PTHR30441:SF8">
    <property type="entry name" value="DUF748 DOMAIN-CONTAINING PROTEIN"/>
    <property type="match status" value="1"/>
</dbReference>
<evidence type="ECO:0000256" key="3">
    <source>
        <dbReference type="ARBA" id="ARBA00022989"/>
    </source>
</evidence>
<dbReference type="Proteomes" id="UP001216139">
    <property type="component" value="Chromosome"/>
</dbReference>